<sequence>MWAAPPERPSDARRPRPRPLEAPGRDDTGARARDSGAKAPPNSSPPLPFDKPACGCRQFSGTFA</sequence>
<evidence type="ECO:0000313" key="2">
    <source>
        <dbReference type="EMBL" id="VTJ81406.1"/>
    </source>
</evidence>
<proteinExistence type="predicted"/>
<feature type="non-terminal residue" evidence="2">
    <location>
        <position position="64"/>
    </location>
</feature>
<dbReference type="Proteomes" id="UP000335636">
    <property type="component" value="Unassembled WGS sequence"/>
</dbReference>
<evidence type="ECO:0000256" key="1">
    <source>
        <dbReference type="SAM" id="MobiDB-lite"/>
    </source>
</evidence>
<organism evidence="2 3">
    <name type="scientific">Marmota monax</name>
    <name type="common">Woodchuck</name>
    <dbReference type="NCBI Taxonomy" id="9995"/>
    <lineage>
        <taxon>Eukaryota</taxon>
        <taxon>Metazoa</taxon>
        <taxon>Chordata</taxon>
        <taxon>Craniata</taxon>
        <taxon>Vertebrata</taxon>
        <taxon>Euteleostomi</taxon>
        <taxon>Mammalia</taxon>
        <taxon>Eutheria</taxon>
        <taxon>Euarchontoglires</taxon>
        <taxon>Glires</taxon>
        <taxon>Rodentia</taxon>
        <taxon>Sciuromorpha</taxon>
        <taxon>Sciuridae</taxon>
        <taxon>Xerinae</taxon>
        <taxon>Marmotini</taxon>
        <taxon>Marmota</taxon>
    </lineage>
</organism>
<comment type="caution">
    <text evidence="2">The sequence shown here is derived from an EMBL/GenBank/DDBJ whole genome shotgun (WGS) entry which is preliminary data.</text>
</comment>
<feature type="region of interest" description="Disordered" evidence="1">
    <location>
        <begin position="1"/>
        <end position="64"/>
    </location>
</feature>
<evidence type="ECO:0000313" key="3">
    <source>
        <dbReference type="Proteomes" id="UP000335636"/>
    </source>
</evidence>
<name>A0A5E4CHY2_MARMO</name>
<keyword evidence="3" id="KW-1185">Reference proteome</keyword>
<gene>
    <name evidence="2" type="ORF">MONAX_5E010303</name>
</gene>
<dbReference type="AlphaFoldDB" id="A0A5E4CHY2"/>
<accession>A0A5E4CHY2</accession>
<dbReference type="EMBL" id="CABDUW010001420">
    <property type="protein sequence ID" value="VTJ81406.1"/>
    <property type="molecule type" value="Genomic_DNA"/>
</dbReference>
<reference evidence="2" key="1">
    <citation type="submission" date="2019-04" db="EMBL/GenBank/DDBJ databases">
        <authorList>
            <person name="Alioto T."/>
            <person name="Alioto T."/>
        </authorList>
    </citation>
    <scope>NUCLEOTIDE SEQUENCE [LARGE SCALE GENOMIC DNA]</scope>
</reference>
<feature type="compositionally biased region" description="Basic and acidic residues" evidence="1">
    <location>
        <begin position="23"/>
        <end position="36"/>
    </location>
</feature>
<protein>
    <submittedName>
        <fullName evidence="2">Uncharacterized protein</fullName>
    </submittedName>
</protein>